<comment type="caution">
    <text evidence="3">The sequence shown here is derived from an EMBL/GenBank/DDBJ whole genome shotgun (WGS) entry which is preliminary data.</text>
</comment>
<dbReference type="Proteomes" id="UP000540568">
    <property type="component" value="Unassembled WGS sequence"/>
</dbReference>
<dbReference type="GO" id="GO:0008757">
    <property type="term" value="F:S-adenosylmethionine-dependent methyltransferase activity"/>
    <property type="evidence" value="ECO:0007669"/>
    <property type="project" value="InterPro"/>
</dbReference>
<dbReference type="Pfam" id="PF00535">
    <property type="entry name" value="Glycos_transf_2"/>
    <property type="match status" value="1"/>
</dbReference>
<dbReference type="SUPFAM" id="SSF53335">
    <property type="entry name" value="S-adenosyl-L-methionine-dependent methyltransferases"/>
    <property type="match status" value="1"/>
</dbReference>
<gene>
    <name evidence="3" type="ORF">FHX71_002102</name>
</gene>
<feature type="domain" description="Methyltransferase type 11" evidence="2">
    <location>
        <begin position="254"/>
        <end position="326"/>
    </location>
</feature>
<dbReference type="InterPro" id="IPR029063">
    <property type="entry name" value="SAM-dependent_MTases_sf"/>
</dbReference>
<protein>
    <submittedName>
        <fullName evidence="3">GT2 family glycosyltransferase</fullName>
    </submittedName>
</protein>
<dbReference type="AlphaFoldDB" id="A0A7W3J8E9"/>
<dbReference type="GO" id="GO:0016758">
    <property type="term" value="F:hexosyltransferase activity"/>
    <property type="evidence" value="ECO:0007669"/>
    <property type="project" value="UniProtKB-ARBA"/>
</dbReference>
<name>A0A7W3J8E9_9MICO</name>
<keyword evidence="3" id="KW-0808">Transferase</keyword>
<dbReference type="Gene3D" id="3.90.550.10">
    <property type="entry name" value="Spore Coat Polysaccharide Biosynthesis Protein SpsA, Chain A"/>
    <property type="match status" value="1"/>
</dbReference>
<keyword evidence="4" id="KW-1185">Reference proteome</keyword>
<dbReference type="EMBL" id="JACGWV010000001">
    <property type="protein sequence ID" value="MBA8808160.1"/>
    <property type="molecule type" value="Genomic_DNA"/>
</dbReference>
<evidence type="ECO:0000313" key="4">
    <source>
        <dbReference type="Proteomes" id="UP000540568"/>
    </source>
</evidence>
<dbReference type="RefSeq" id="WP_220489622.1">
    <property type="nucleotide sequence ID" value="NZ_BAAATF010000003.1"/>
</dbReference>
<accession>A0A7W3J8E9</accession>
<reference evidence="3 4" key="1">
    <citation type="submission" date="2020-07" db="EMBL/GenBank/DDBJ databases">
        <title>Sequencing the genomes of 1000 actinobacteria strains.</title>
        <authorList>
            <person name="Klenk H.-P."/>
        </authorList>
    </citation>
    <scope>NUCLEOTIDE SEQUENCE [LARGE SCALE GENOMIC DNA]</scope>
    <source>
        <strain evidence="3 4">DSM 44121</strain>
    </source>
</reference>
<dbReference type="PANTHER" id="PTHR22916">
    <property type="entry name" value="GLYCOSYLTRANSFERASE"/>
    <property type="match status" value="1"/>
</dbReference>
<feature type="domain" description="Glycosyltransferase 2-like" evidence="1">
    <location>
        <begin position="12"/>
        <end position="110"/>
    </location>
</feature>
<dbReference type="InterPro" id="IPR013216">
    <property type="entry name" value="Methyltransf_11"/>
</dbReference>
<sequence>MRVSVFTPSHAPAYLDDCFRSVVGQTYQDWEWIVLLNGDAQWEPPRPDPRIRVLRGETTGHVGAAKREACALAAGEILVELDHDDVLAPTCLAEVVAAFDEHREAVLVYSDFAQINADGSPNFDTFNPAMGWEYAPANVNQMLVNRCRALAPSPHNVGYIWYAPNHVRAFRRTAYDRVGGYDAGLEVLDDQDLMMRLYQAGAFHHIDACLYLQRIHDQNTQRDGRINKLIQHETVDRYHRGIAALAVASAKRAGLASIDLHTAQWAARTLVPGADDLAIDADDLVLPYGDGEVGVIAATELLQRIPDRLAFFAECHRVLAHGGLVLTTTPSTDGRGAFQDPTHVAWWNENSFWYLTQAVLRDRAFPGSSHLRFQVSGLRTYFPTDFDRAHKIPYVGANLMAVKDGPRQGGPLLC</sequence>
<dbReference type="InterPro" id="IPR001173">
    <property type="entry name" value="Glyco_trans_2-like"/>
</dbReference>
<dbReference type="SUPFAM" id="SSF53448">
    <property type="entry name" value="Nucleotide-diphospho-sugar transferases"/>
    <property type="match status" value="1"/>
</dbReference>
<dbReference type="Gene3D" id="3.40.50.150">
    <property type="entry name" value="Vaccinia Virus protein VP39"/>
    <property type="match status" value="1"/>
</dbReference>
<dbReference type="PANTHER" id="PTHR22916:SF3">
    <property type="entry name" value="UDP-GLCNAC:BETAGAL BETA-1,3-N-ACETYLGLUCOSAMINYLTRANSFERASE-LIKE PROTEIN 1"/>
    <property type="match status" value="1"/>
</dbReference>
<evidence type="ECO:0000313" key="3">
    <source>
        <dbReference type="EMBL" id="MBA8808160.1"/>
    </source>
</evidence>
<organism evidence="3 4">
    <name type="scientific">Promicromonospora sukumoe</name>
    <dbReference type="NCBI Taxonomy" id="88382"/>
    <lineage>
        <taxon>Bacteria</taxon>
        <taxon>Bacillati</taxon>
        <taxon>Actinomycetota</taxon>
        <taxon>Actinomycetes</taxon>
        <taxon>Micrococcales</taxon>
        <taxon>Promicromonosporaceae</taxon>
        <taxon>Promicromonospora</taxon>
    </lineage>
</organism>
<dbReference type="InterPro" id="IPR029044">
    <property type="entry name" value="Nucleotide-diphossugar_trans"/>
</dbReference>
<dbReference type="Pfam" id="PF08241">
    <property type="entry name" value="Methyltransf_11"/>
    <property type="match status" value="1"/>
</dbReference>
<evidence type="ECO:0000259" key="1">
    <source>
        <dbReference type="Pfam" id="PF00535"/>
    </source>
</evidence>
<proteinExistence type="predicted"/>
<evidence type="ECO:0000259" key="2">
    <source>
        <dbReference type="Pfam" id="PF08241"/>
    </source>
</evidence>